<reference evidence="2" key="2">
    <citation type="submission" date="2023-06" db="EMBL/GenBank/DDBJ databases">
        <authorList>
            <consortium name="Lawrence Berkeley National Laboratory"/>
            <person name="Haridas S."/>
            <person name="Hensen N."/>
            <person name="Bonometti L."/>
            <person name="Westerberg I."/>
            <person name="Brannstrom I.O."/>
            <person name="Guillou S."/>
            <person name="Cros-Aarteil S."/>
            <person name="Calhoun S."/>
            <person name="Kuo A."/>
            <person name="Mondo S."/>
            <person name="Pangilinan J."/>
            <person name="Riley R."/>
            <person name="Labutti K."/>
            <person name="Andreopoulos B."/>
            <person name="Lipzen A."/>
            <person name="Chen C."/>
            <person name="Yanf M."/>
            <person name="Daum C."/>
            <person name="Ng V."/>
            <person name="Clum A."/>
            <person name="Steindorff A."/>
            <person name="Ohm R."/>
            <person name="Martin F."/>
            <person name="Silar P."/>
            <person name="Natvig D."/>
            <person name="Lalanne C."/>
            <person name="Gautier V."/>
            <person name="Ament-Velasquez S.L."/>
            <person name="Kruys A."/>
            <person name="Hutchinson M.I."/>
            <person name="Powell A.J."/>
            <person name="Barry K."/>
            <person name="Miller A.N."/>
            <person name="Grigoriev I.V."/>
            <person name="Debuchy R."/>
            <person name="Gladieux P."/>
            <person name="Thoren M.H."/>
            <person name="Johannesson H."/>
        </authorList>
    </citation>
    <scope>NUCLEOTIDE SEQUENCE</scope>
    <source>
        <strain evidence="2">CBS 958.72</strain>
    </source>
</reference>
<comment type="caution">
    <text evidence="2">The sequence shown here is derived from an EMBL/GenBank/DDBJ whole genome shotgun (WGS) entry which is preliminary data.</text>
</comment>
<dbReference type="InterPro" id="IPR011051">
    <property type="entry name" value="RmlC_Cupin_sf"/>
</dbReference>
<accession>A0AAE0KAH4</accession>
<gene>
    <name evidence="2" type="ORF">B0T24DRAFT_253252</name>
</gene>
<dbReference type="Pfam" id="PF07883">
    <property type="entry name" value="Cupin_2"/>
    <property type="match status" value="1"/>
</dbReference>
<dbReference type="EMBL" id="JAULSN010000004">
    <property type="protein sequence ID" value="KAK3373223.1"/>
    <property type="molecule type" value="Genomic_DNA"/>
</dbReference>
<evidence type="ECO:0000259" key="1">
    <source>
        <dbReference type="Pfam" id="PF07883"/>
    </source>
</evidence>
<evidence type="ECO:0000313" key="3">
    <source>
        <dbReference type="Proteomes" id="UP001287356"/>
    </source>
</evidence>
<dbReference type="SUPFAM" id="SSF51182">
    <property type="entry name" value="RmlC-like cupins"/>
    <property type="match status" value="1"/>
</dbReference>
<dbReference type="Gene3D" id="2.60.120.10">
    <property type="entry name" value="Jelly Rolls"/>
    <property type="match status" value="1"/>
</dbReference>
<feature type="domain" description="Cupin type-2" evidence="1">
    <location>
        <begin position="91"/>
        <end position="159"/>
    </location>
</feature>
<dbReference type="InterPro" id="IPR013096">
    <property type="entry name" value="Cupin_2"/>
</dbReference>
<sequence length="180" mass="18915">MAAPQNQDAPAARPPNRFITDHNAAGLSVFDASIPEAVPTQAMGKMSFQLGYATTSLPADFSSGADVAQYSSFLAGPPPGIYIPGGSVLRIVEMQPGGASPMHRTVSLDYGVVLDGAAELVLDSGESRVLERGDMVVQRGTNHLWRNKSATETSRMLFVTLESKPVEAGGKLLSEDLAGL</sequence>
<dbReference type="PANTHER" id="PTHR36156">
    <property type="entry name" value="SLR2101 PROTEIN"/>
    <property type="match status" value="1"/>
</dbReference>
<reference evidence="2" key="1">
    <citation type="journal article" date="2023" name="Mol. Phylogenet. Evol.">
        <title>Genome-scale phylogeny and comparative genomics of the fungal order Sordariales.</title>
        <authorList>
            <person name="Hensen N."/>
            <person name="Bonometti L."/>
            <person name="Westerberg I."/>
            <person name="Brannstrom I.O."/>
            <person name="Guillou S."/>
            <person name="Cros-Aarteil S."/>
            <person name="Calhoun S."/>
            <person name="Haridas S."/>
            <person name="Kuo A."/>
            <person name="Mondo S."/>
            <person name="Pangilinan J."/>
            <person name="Riley R."/>
            <person name="LaButti K."/>
            <person name="Andreopoulos B."/>
            <person name="Lipzen A."/>
            <person name="Chen C."/>
            <person name="Yan M."/>
            <person name="Daum C."/>
            <person name="Ng V."/>
            <person name="Clum A."/>
            <person name="Steindorff A."/>
            <person name="Ohm R.A."/>
            <person name="Martin F."/>
            <person name="Silar P."/>
            <person name="Natvig D.O."/>
            <person name="Lalanne C."/>
            <person name="Gautier V."/>
            <person name="Ament-Velasquez S.L."/>
            <person name="Kruys A."/>
            <person name="Hutchinson M.I."/>
            <person name="Powell A.J."/>
            <person name="Barry K."/>
            <person name="Miller A.N."/>
            <person name="Grigoriev I.V."/>
            <person name="Debuchy R."/>
            <person name="Gladieux P."/>
            <person name="Hiltunen Thoren M."/>
            <person name="Johannesson H."/>
        </authorList>
    </citation>
    <scope>NUCLEOTIDE SEQUENCE</scope>
    <source>
        <strain evidence="2">CBS 958.72</strain>
    </source>
</reference>
<proteinExistence type="predicted"/>
<dbReference type="InterPro" id="IPR014710">
    <property type="entry name" value="RmlC-like_jellyroll"/>
</dbReference>
<dbReference type="PANTHER" id="PTHR36156:SF2">
    <property type="entry name" value="CUPIN TYPE-2 DOMAIN-CONTAINING PROTEIN"/>
    <property type="match status" value="1"/>
</dbReference>
<dbReference type="Proteomes" id="UP001287356">
    <property type="component" value="Unassembled WGS sequence"/>
</dbReference>
<protein>
    <submittedName>
        <fullName evidence="2">Cupin domain protein</fullName>
    </submittedName>
</protein>
<dbReference type="AlphaFoldDB" id="A0AAE0KAH4"/>
<dbReference type="CDD" id="cd02231">
    <property type="entry name" value="cupin_BLL6423-like"/>
    <property type="match status" value="1"/>
</dbReference>
<name>A0AAE0KAH4_9PEZI</name>
<organism evidence="2 3">
    <name type="scientific">Lasiosphaeria ovina</name>
    <dbReference type="NCBI Taxonomy" id="92902"/>
    <lineage>
        <taxon>Eukaryota</taxon>
        <taxon>Fungi</taxon>
        <taxon>Dikarya</taxon>
        <taxon>Ascomycota</taxon>
        <taxon>Pezizomycotina</taxon>
        <taxon>Sordariomycetes</taxon>
        <taxon>Sordariomycetidae</taxon>
        <taxon>Sordariales</taxon>
        <taxon>Lasiosphaeriaceae</taxon>
        <taxon>Lasiosphaeria</taxon>
    </lineage>
</organism>
<keyword evidence="3" id="KW-1185">Reference proteome</keyword>
<dbReference type="InterPro" id="IPR047142">
    <property type="entry name" value="OryJ/VirC-like"/>
</dbReference>
<evidence type="ECO:0000313" key="2">
    <source>
        <dbReference type="EMBL" id="KAK3373223.1"/>
    </source>
</evidence>